<dbReference type="Pfam" id="PF01915">
    <property type="entry name" value="Glyco_hydro_3_C"/>
    <property type="match status" value="1"/>
</dbReference>
<dbReference type="RefSeq" id="WP_014624419.1">
    <property type="nucleotide sequence ID" value="NC_017583.1"/>
</dbReference>
<dbReference type="EMBL" id="CP002903">
    <property type="protein sequence ID" value="AEJ61042.1"/>
    <property type="molecule type" value="Genomic_DNA"/>
</dbReference>
<dbReference type="SUPFAM" id="SSF51445">
    <property type="entry name" value="(Trans)glycosidases"/>
    <property type="match status" value="1"/>
</dbReference>
<evidence type="ECO:0000256" key="4">
    <source>
        <dbReference type="RuleBase" id="RU361161"/>
    </source>
</evidence>
<dbReference type="InterPro" id="IPR017853">
    <property type="entry name" value="GH"/>
</dbReference>
<organism evidence="7 8">
    <name type="scientific">Winmispira thermophila (strain ATCC 700085 / DSM 6578 / Z-1203)</name>
    <name type="common">Spirochaeta thermophila</name>
    <dbReference type="NCBI Taxonomy" id="869211"/>
    <lineage>
        <taxon>Bacteria</taxon>
        <taxon>Pseudomonadati</taxon>
        <taxon>Spirochaetota</taxon>
        <taxon>Spirochaetia</taxon>
        <taxon>Winmispirales</taxon>
        <taxon>Winmispiraceae</taxon>
        <taxon>Winmispira</taxon>
    </lineage>
</organism>
<dbReference type="PRINTS" id="PR00133">
    <property type="entry name" value="GLHYDRLASE3"/>
</dbReference>
<protein>
    <submittedName>
        <fullName evidence="7">Glycoside hydrolase family 3 domain protein</fullName>
    </submittedName>
</protein>
<proteinExistence type="inferred from homology"/>
<sequence length="768" mass="84088">MKRVLCFFVCVMALSTSSLWGAGGKEHTSSAPVVFPYEDPSLPLDERARDLVSRMSLEEKVYFVVGTGMGNVAFAPSIMGTDRIVPGAAGTTFPLLHFGIPAMVMADGPAGVRISPVREGEEEKTYYCTAFPIARMLASSWDTSLLEEVGTAMGEEALAYGVDMILAPGMNIHRHPLGGRNFEYYSEDPLITGKMAAAFVRGVQSQGIGACLKHYAANNQETNRMSIDTVVSEKALREIYLRGFEIAVKEGQPWAVMSAYNKVNGLYCSEHHWLLTEVLRNEWGFSGLVMTDWFAGKDPVAQMKAGNDLLMPGTPFQRASLLAAVKEGGLDEEVLDRNAERVARIVLGSASARGVERPEAPDLEAHSLLARKAATEGMVLLKNEGNTLPLDPGLRVAGFGVSFYDVIIGGTGSGDVNEAYRISPAEGLTAAGYQVDSDLKERYLHYIEEAKANLPPKKNWWEPEKRIAEWDLPEEMVDLLASRTDVALVTIGRISGEFADRSREEFYLSSEEKSLLRKVSSAFHAKGKKVVVLLNIGGVIKVDDWRDLVDAILLVWEPGQEAGHAIADVLSGRVNPSGRLTTTFPLDYEDVPSSSYFPGTPMDNPERVEYGEGVMVGYRYFVTDNVPVAYEFGYGLSYTTFDLALAGVEGEVTRDEELRLRVEVTNTGDVPGREVVQVYLERDLVGDEPAKVLVGFAKTEILEPGASERVEIRIPREYLAVFDEGADAWIIPAGDYRLTISKSSLMDVGSIPFSVGHRVHVADVIPLD</sequence>
<evidence type="ECO:0000256" key="2">
    <source>
        <dbReference type="ARBA" id="ARBA00022801"/>
    </source>
</evidence>
<dbReference type="Pfam" id="PF00933">
    <property type="entry name" value="Glyco_hydro_3"/>
    <property type="match status" value="1"/>
</dbReference>
<dbReference type="GO" id="GO:0005975">
    <property type="term" value="P:carbohydrate metabolic process"/>
    <property type="evidence" value="ECO:0007669"/>
    <property type="project" value="InterPro"/>
</dbReference>
<dbReference type="AlphaFoldDB" id="G0GB18"/>
<dbReference type="InterPro" id="IPR036962">
    <property type="entry name" value="Glyco_hydro_3_N_sf"/>
</dbReference>
<evidence type="ECO:0000259" key="6">
    <source>
        <dbReference type="SMART" id="SM01217"/>
    </source>
</evidence>
<dbReference type="InterPro" id="IPR001764">
    <property type="entry name" value="Glyco_hydro_3_N"/>
</dbReference>
<dbReference type="SUPFAM" id="SSF52279">
    <property type="entry name" value="Beta-D-glucan exohydrolase, C-terminal domain"/>
    <property type="match status" value="1"/>
</dbReference>
<dbReference type="PANTHER" id="PTHR42715:SF10">
    <property type="entry name" value="BETA-GLUCOSIDASE"/>
    <property type="match status" value="1"/>
</dbReference>
<dbReference type="HOGENOM" id="CLU_004542_4_1_12"/>
<dbReference type="Proteomes" id="UP000007254">
    <property type="component" value="Chromosome"/>
</dbReference>
<name>G0GB18_WINT7</name>
<dbReference type="InterPro" id="IPR026891">
    <property type="entry name" value="Fn3-like"/>
</dbReference>
<accession>G0GB18</accession>
<dbReference type="PANTHER" id="PTHR42715">
    <property type="entry name" value="BETA-GLUCOSIDASE"/>
    <property type="match status" value="1"/>
</dbReference>
<feature type="signal peptide" evidence="5">
    <location>
        <begin position="1"/>
        <end position="22"/>
    </location>
</feature>
<dbReference type="SMART" id="SM01217">
    <property type="entry name" value="Fn3_like"/>
    <property type="match status" value="1"/>
</dbReference>
<dbReference type="PROSITE" id="PS00775">
    <property type="entry name" value="GLYCOSYL_HYDROL_F3"/>
    <property type="match status" value="1"/>
</dbReference>
<keyword evidence="2 4" id="KW-0378">Hydrolase</keyword>
<dbReference type="STRING" id="869211.Spith_0766"/>
<keyword evidence="4" id="KW-0326">Glycosidase</keyword>
<feature type="chain" id="PRO_5003399786" evidence="5">
    <location>
        <begin position="23"/>
        <end position="768"/>
    </location>
</feature>
<evidence type="ECO:0000256" key="3">
    <source>
        <dbReference type="ARBA" id="ARBA00023277"/>
    </source>
</evidence>
<gene>
    <name evidence="7" type="ordered locus">Spith_0766</name>
</gene>
<evidence type="ECO:0000256" key="5">
    <source>
        <dbReference type="SAM" id="SignalP"/>
    </source>
</evidence>
<dbReference type="OrthoDB" id="9805821at2"/>
<dbReference type="InterPro" id="IPR036881">
    <property type="entry name" value="Glyco_hydro_3_C_sf"/>
</dbReference>
<dbReference type="InterPro" id="IPR013783">
    <property type="entry name" value="Ig-like_fold"/>
</dbReference>
<keyword evidence="8" id="KW-1185">Reference proteome</keyword>
<dbReference type="InterPro" id="IPR002772">
    <property type="entry name" value="Glyco_hydro_3_C"/>
</dbReference>
<dbReference type="GO" id="GO:0004553">
    <property type="term" value="F:hydrolase activity, hydrolyzing O-glycosyl compounds"/>
    <property type="evidence" value="ECO:0007669"/>
    <property type="project" value="InterPro"/>
</dbReference>
<keyword evidence="5" id="KW-0732">Signal</keyword>
<keyword evidence="3" id="KW-0119">Carbohydrate metabolism</keyword>
<feature type="domain" description="Fibronectin type III-like" evidence="6">
    <location>
        <begin position="674"/>
        <end position="744"/>
    </location>
</feature>
<dbReference type="InterPro" id="IPR050288">
    <property type="entry name" value="Cellulose_deg_GH3"/>
</dbReference>
<evidence type="ECO:0000256" key="1">
    <source>
        <dbReference type="ARBA" id="ARBA00005336"/>
    </source>
</evidence>
<evidence type="ECO:0000313" key="8">
    <source>
        <dbReference type="Proteomes" id="UP000007254"/>
    </source>
</evidence>
<evidence type="ECO:0000313" key="7">
    <source>
        <dbReference type="EMBL" id="AEJ61042.1"/>
    </source>
</evidence>
<dbReference type="Pfam" id="PF14310">
    <property type="entry name" value="Fn3-like"/>
    <property type="match status" value="1"/>
</dbReference>
<dbReference type="KEGG" id="stq:Spith_0766"/>
<dbReference type="Gene3D" id="2.60.40.10">
    <property type="entry name" value="Immunoglobulins"/>
    <property type="match status" value="1"/>
</dbReference>
<dbReference type="Gene3D" id="3.20.20.300">
    <property type="entry name" value="Glycoside hydrolase, family 3, N-terminal domain"/>
    <property type="match status" value="1"/>
</dbReference>
<dbReference type="InterPro" id="IPR019800">
    <property type="entry name" value="Glyco_hydro_3_AS"/>
</dbReference>
<reference evidence="7 8" key="1">
    <citation type="submission" date="2011-06" db="EMBL/GenBank/DDBJ databases">
        <title>The complete genome of Spirochaeta thermophila DSM 6578.</title>
        <authorList>
            <consortium name="US DOE Joint Genome Institute (JGI-PGF)"/>
            <person name="Lucas S."/>
            <person name="Lapidus A."/>
            <person name="Bruce D."/>
            <person name="Goodwin L."/>
            <person name="Pitluck S."/>
            <person name="Peters L."/>
            <person name="Kyrpides N."/>
            <person name="Mavromatis K."/>
            <person name="Ivanova N."/>
            <person name="Mikailova N."/>
            <person name="Pagani I."/>
            <person name="Chertkov O."/>
            <person name="Detter J.C."/>
            <person name="Tapia R."/>
            <person name="Han C."/>
            <person name="Land M."/>
            <person name="Hauser L."/>
            <person name="Markowitz V."/>
            <person name="Cheng J.-F."/>
            <person name="Hugenholtz P."/>
            <person name="Woyke T."/>
            <person name="Wu D."/>
            <person name="Spring S."/>
            <person name="Merkhoffer B."/>
            <person name="Schneider S."/>
            <person name="Klenk H.-P."/>
            <person name="Eisen J.A."/>
        </authorList>
    </citation>
    <scope>NUCLEOTIDE SEQUENCE [LARGE SCALE GENOMIC DNA]</scope>
    <source>
        <strain evidence="8">ATCC 700085 / DSM 6578 / Z-1203</strain>
    </source>
</reference>
<dbReference type="Gene3D" id="3.40.50.1700">
    <property type="entry name" value="Glycoside hydrolase family 3 C-terminal domain"/>
    <property type="match status" value="1"/>
</dbReference>
<comment type="similarity">
    <text evidence="1 4">Belongs to the glycosyl hydrolase 3 family.</text>
</comment>